<comment type="caution">
    <text evidence="2">The sequence shown here is derived from an EMBL/GenBank/DDBJ whole genome shotgun (WGS) entry which is preliminary data.</text>
</comment>
<proteinExistence type="predicted"/>
<protein>
    <submittedName>
        <fullName evidence="2">Uncharacterized protein</fullName>
    </submittedName>
</protein>
<dbReference type="Proteomes" id="UP001066276">
    <property type="component" value="Chromosome 7"/>
</dbReference>
<evidence type="ECO:0000256" key="1">
    <source>
        <dbReference type="SAM" id="MobiDB-lite"/>
    </source>
</evidence>
<dbReference type="EMBL" id="JANPWB010000011">
    <property type="protein sequence ID" value="KAJ1126800.1"/>
    <property type="molecule type" value="Genomic_DNA"/>
</dbReference>
<name>A0AAV7PMZ7_PLEWA</name>
<feature type="compositionally biased region" description="Polar residues" evidence="1">
    <location>
        <begin position="71"/>
        <end position="80"/>
    </location>
</feature>
<dbReference type="AlphaFoldDB" id="A0AAV7PMZ7"/>
<evidence type="ECO:0000313" key="2">
    <source>
        <dbReference type="EMBL" id="KAJ1126800.1"/>
    </source>
</evidence>
<gene>
    <name evidence="2" type="ORF">NDU88_005206</name>
</gene>
<feature type="region of interest" description="Disordered" evidence="1">
    <location>
        <begin position="69"/>
        <end position="93"/>
    </location>
</feature>
<reference evidence="2" key="1">
    <citation type="journal article" date="2022" name="bioRxiv">
        <title>Sequencing and chromosome-scale assembly of the giantPleurodeles waltlgenome.</title>
        <authorList>
            <person name="Brown T."/>
            <person name="Elewa A."/>
            <person name="Iarovenko S."/>
            <person name="Subramanian E."/>
            <person name="Araus A.J."/>
            <person name="Petzold A."/>
            <person name="Susuki M."/>
            <person name="Suzuki K.-i.T."/>
            <person name="Hayashi T."/>
            <person name="Toyoda A."/>
            <person name="Oliveira C."/>
            <person name="Osipova E."/>
            <person name="Leigh N.D."/>
            <person name="Simon A."/>
            <person name="Yun M.H."/>
        </authorList>
    </citation>
    <scope>NUCLEOTIDE SEQUENCE</scope>
    <source>
        <strain evidence="2">20211129_DDA</strain>
        <tissue evidence="2">Liver</tissue>
    </source>
</reference>
<accession>A0AAV7PMZ7</accession>
<evidence type="ECO:0000313" key="3">
    <source>
        <dbReference type="Proteomes" id="UP001066276"/>
    </source>
</evidence>
<keyword evidence="3" id="KW-1185">Reference proteome</keyword>
<sequence>MPAIPEVPGAVGGQGSLLVGQGRRDTCWPGEWSLKESLGVTVLPLLVALPAGKQGRPATFVKVAAPPICGQQPQGNTKSDSGVPGEPRTSCEYPGLLMRKPLKEAAIPHRRRQLLQ</sequence>
<organism evidence="2 3">
    <name type="scientific">Pleurodeles waltl</name>
    <name type="common">Iberian ribbed newt</name>
    <dbReference type="NCBI Taxonomy" id="8319"/>
    <lineage>
        <taxon>Eukaryota</taxon>
        <taxon>Metazoa</taxon>
        <taxon>Chordata</taxon>
        <taxon>Craniata</taxon>
        <taxon>Vertebrata</taxon>
        <taxon>Euteleostomi</taxon>
        <taxon>Amphibia</taxon>
        <taxon>Batrachia</taxon>
        <taxon>Caudata</taxon>
        <taxon>Salamandroidea</taxon>
        <taxon>Salamandridae</taxon>
        <taxon>Pleurodelinae</taxon>
        <taxon>Pleurodeles</taxon>
    </lineage>
</organism>